<protein>
    <submittedName>
        <fullName evidence="1">Uncharacterized protein</fullName>
    </submittedName>
</protein>
<proteinExistence type="predicted"/>
<organism evidence="1">
    <name type="scientific">Thermodesulfobacterium geofontis</name>
    <dbReference type="NCBI Taxonomy" id="1295609"/>
    <lineage>
        <taxon>Bacteria</taxon>
        <taxon>Pseudomonadati</taxon>
        <taxon>Thermodesulfobacteriota</taxon>
        <taxon>Thermodesulfobacteria</taxon>
        <taxon>Thermodesulfobacteriales</taxon>
        <taxon>Thermodesulfobacteriaceae</taxon>
        <taxon>Thermodesulfobacterium</taxon>
    </lineage>
</organism>
<dbReference type="AlphaFoldDB" id="A0A7V4N4J5"/>
<reference evidence="1" key="1">
    <citation type="journal article" date="2020" name="mSystems">
        <title>Genome- and Community-Level Interaction Insights into Carbon Utilization and Element Cycling Functions of Hydrothermarchaeota in Hydrothermal Sediment.</title>
        <authorList>
            <person name="Zhou Z."/>
            <person name="Liu Y."/>
            <person name="Xu W."/>
            <person name="Pan J."/>
            <person name="Luo Z.H."/>
            <person name="Li M."/>
        </authorList>
    </citation>
    <scope>NUCLEOTIDE SEQUENCE [LARGE SCALE GENOMIC DNA]</scope>
    <source>
        <strain evidence="1">SpSt-711</strain>
    </source>
</reference>
<dbReference type="EMBL" id="DTEI01000098">
    <property type="protein sequence ID" value="HGU16151.1"/>
    <property type="molecule type" value="Genomic_DNA"/>
</dbReference>
<comment type="caution">
    <text evidence="1">The sequence shown here is derived from an EMBL/GenBank/DDBJ whole genome shotgun (WGS) entry which is preliminary data.</text>
</comment>
<name>A0A7V4N4J5_9BACT</name>
<gene>
    <name evidence="1" type="ORF">ENU91_05820</name>
</gene>
<accession>A0A7V4N4J5</accession>
<sequence length="65" mass="7438">MFNLFKNKVKICRLINFEDYNEVLVGEVKFDIIASKGNFIVEGKVSNMKCEGEVTLTYIPLSLSF</sequence>
<evidence type="ECO:0000313" key="1">
    <source>
        <dbReference type="EMBL" id="HGU16151.1"/>
    </source>
</evidence>